<dbReference type="AlphaFoldDB" id="A0AAD9LGT8"/>
<dbReference type="GO" id="GO:0044528">
    <property type="term" value="P:regulation of mitochondrial mRNA stability"/>
    <property type="evidence" value="ECO:0007669"/>
    <property type="project" value="TreeGrafter"/>
</dbReference>
<sequence>MTNLSGVVPTVIADVGSFVSRVTQSAKHGITDVNMWRNFSREIVDNVNAFDSRQAVELLGAFSYMRYRHRGALDALAARVYESCYKLTSTEISRVLRSYSMLEHRSDFMFRLMLPEISKRLDMFLMGDLTSVFYSYSNMGYYNRHLASCVEIAVMNNLHNIRPRDLCHLMCALGKLKVRRKRLETVLGCHFCKSIEICSYSEFALIVNALGRLEFCGHPHLFSVVETEIYRKSKYLPSQSFSLVANAVSRSSDSLKVVDFMAKEAAGRLREFDVQSLCLLSSAFSRRVDLRPELFDRMADRVGCMSLGLYPRALASLTFAYGRAGHLHGPLLHFAGIHLERFPEQYTCNEAAMVLRAHNLLNVRNESMLLTVARFICDTYPDLVPVEAVDLLQSERISSSMNYVPLSNNGNVNLDSGTSGCSTEGASGEEEEFTHINHLQVFSPDPFNTDSCGKNFLERGMMHSLLWIVQSFAQHGVWNEREVKGALQRIANEVACRPRELKPLTIANMLYAYSKLNYRLDTLLNLLIREIQDPRLNFVFEQEHLRIAFDALMTFQIDPSTVGVYRVPTLQLKRLMEVHSNDVERVVKAILRHEYTTVIDNEDEEYLEIKVPYSSGSYKDSGTTEESFTYVHVPLCVGSASGSGHSCGAYAEQLKYNFAI</sequence>
<dbReference type="GO" id="GO:0000963">
    <property type="term" value="P:mitochondrial RNA processing"/>
    <property type="evidence" value="ECO:0007669"/>
    <property type="project" value="TreeGrafter"/>
</dbReference>
<reference evidence="1" key="1">
    <citation type="journal article" date="2014" name="Nucleic Acids Res.">
        <title>The evolutionary dynamics of variant antigen genes in Babesia reveal a history of genomic innovation underlying host-parasite interaction.</title>
        <authorList>
            <person name="Jackson A.P."/>
            <person name="Otto T.D."/>
            <person name="Darby A."/>
            <person name="Ramaprasad A."/>
            <person name="Xia D."/>
            <person name="Echaide I.E."/>
            <person name="Farber M."/>
            <person name="Gahlot S."/>
            <person name="Gamble J."/>
            <person name="Gupta D."/>
            <person name="Gupta Y."/>
            <person name="Jackson L."/>
            <person name="Malandrin L."/>
            <person name="Malas T.B."/>
            <person name="Moussa E."/>
            <person name="Nair M."/>
            <person name="Reid A.J."/>
            <person name="Sanders M."/>
            <person name="Sharma J."/>
            <person name="Tracey A."/>
            <person name="Quail M.A."/>
            <person name="Weir W."/>
            <person name="Wastling J.M."/>
            <person name="Hall N."/>
            <person name="Willadsen P."/>
            <person name="Lingelbach K."/>
            <person name="Shiels B."/>
            <person name="Tait A."/>
            <person name="Berriman M."/>
            <person name="Allred D.R."/>
            <person name="Pain A."/>
        </authorList>
    </citation>
    <scope>NUCLEOTIDE SEQUENCE</scope>
    <source>
        <strain evidence="1">1802A</strain>
    </source>
</reference>
<gene>
    <name evidence="1" type="ORF">X943_000781</name>
</gene>
<organism evidence="1 2">
    <name type="scientific">Babesia divergens</name>
    <dbReference type="NCBI Taxonomy" id="32595"/>
    <lineage>
        <taxon>Eukaryota</taxon>
        <taxon>Sar</taxon>
        <taxon>Alveolata</taxon>
        <taxon>Apicomplexa</taxon>
        <taxon>Aconoidasida</taxon>
        <taxon>Piroplasmida</taxon>
        <taxon>Babesiidae</taxon>
        <taxon>Babesia</taxon>
    </lineage>
</organism>
<accession>A0AAD9LGT8</accession>
<reference evidence="1" key="2">
    <citation type="submission" date="2021-05" db="EMBL/GenBank/DDBJ databases">
        <authorList>
            <person name="Pain A."/>
        </authorList>
    </citation>
    <scope>NUCLEOTIDE SEQUENCE</scope>
    <source>
        <strain evidence="1">1802A</strain>
    </source>
</reference>
<protein>
    <submittedName>
        <fullName evidence="1">Uncharacterized protein</fullName>
    </submittedName>
</protein>
<proteinExistence type="predicted"/>
<dbReference type="PANTHER" id="PTHR21228:SF40">
    <property type="entry name" value="LD45607P"/>
    <property type="match status" value="1"/>
</dbReference>
<comment type="caution">
    <text evidence="1">The sequence shown here is derived from an EMBL/GenBank/DDBJ whole genome shotgun (WGS) entry which is preliminary data.</text>
</comment>
<dbReference type="GO" id="GO:0005759">
    <property type="term" value="C:mitochondrial matrix"/>
    <property type="evidence" value="ECO:0007669"/>
    <property type="project" value="TreeGrafter"/>
</dbReference>
<evidence type="ECO:0000313" key="1">
    <source>
        <dbReference type="EMBL" id="KAK1935990.1"/>
    </source>
</evidence>
<dbReference type="GO" id="GO:0035770">
    <property type="term" value="C:ribonucleoprotein granule"/>
    <property type="evidence" value="ECO:0007669"/>
    <property type="project" value="TreeGrafter"/>
</dbReference>
<keyword evidence="2" id="KW-1185">Reference proteome</keyword>
<dbReference type="Proteomes" id="UP001195914">
    <property type="component" value="Unassembled WGS sequence"/>
</dbReference>
<dbReference type="PANTHER" id="PTHR21228">
    <property type="entry name" value="FAST LEU-RICH DOMAIN-CONTAINING"/>
    <property type="match status" value="1"/>
</dbReference>
<dbReference type="EMBL" id="JAHBMH010000044">
    <property type="protein sequence ID" value="KAK1935990.1"/>
    <property type="molecule type" value="Genomic_DNA"/>
</dbReference>
<evidence type="ECO:0000313" key="2">
    <source>
        <dbReference type="Proteomes" id="UP001195914"/>
    </source>
</evidence>
<dbReference type="InterPro" id="IPR050870">
    <property type="entry name" value="FAST_kinase"/>
</dbReference>
<name>A0AAD9LGT8_BABDI</name>
<dbReference type="GO" id="GO:0003723">
    <property type="term" value="F:RNA binding"/>
    <property type="evidence" value="ECO:0007669"/>
    <property type="project" value="TreeGrafter"/>
</dbReference>